<name>A0ABD8B7I6_9NEIS</name>
<evidence type="ECO:0000259" key="7">
    <source>
        <dbReference type="Pfam" id="PF04321"/>
    </source>
</evidence>
<dbReference type="NCBIfam" id="TIGR01214">
    <property type="entry name" value="rmlD"/>
    <property type="match status" value="1"/>
</dbReference>
<dbReference type="CDD" id="cd05254">
    <property type="entry name" value="dTDP_HR_like_SDR_e"/>
    <property type="match status" value="1"/>
</dbReference>
<accession>A0ABD8B7I6</accession>
<keyword evidence="6" id="KW-0521">NADP</keyword>
<evidence type="ECO:0000256" key="1">
    <source>
        <dbReference type="ARBA" id="ARBA00004781"/>
    </source>
</evidence>
<gene>
    <name evidence="8" type="primary">rfbD</name>
    <name evidence="8" type="ORF">LVJ77_03030</name>
</gene>
<dbReference type="PANTHER" id="PTHR10491">
    <property type="entry name" value="DTDP-4-DEHYDRORHAMNOSE REDUCTASE"/>
    <property type="match status" value="1"/>
</dbReference>
<dbReference type="Gene3D" id="3.90.25.10">
    <property type="entry name" value="UDP-galactose 4-epimerase, domain 1"/>
    <property type="match status" value="1"/>
</dbReference>
<keyword evidence="6 8" id="KW-0560">Oxidoreductase</keyword>
<dbReference type="Pfam" id="PF04321">
    <property type="entry name" value="RmlD_sub_bind"/>
    <property type="match status" value="1"/>
</dbReference>
<evidence type="ECO:0000256" key="4">
    <source>
        <dbReference type="ARBA" id="ARBA00017099"/>
    </source>
</evidence>
<dbReference type="PANTHER" id="PTHR10491:SF4">
    <property type="entry name" value="METHIONINE ADENOSYLTRANSFERASE 2 SUBUNIT BETA"/>
    <property type="match status" value="1"/>
</dbReference>
<reference evidence="8 9" key="1">
    <citation type="journal article" date="2022" name="Res Sq">
        <title>Evolution of multicellular longitudinally dividing oral cavity symbionts (Neisseriaceae).</title>
        <authorList>
            <person name="Nyongesa S."/>
            <person name="Weber P."/>
            <person name="Bernet E."/>
            <person name="Pullido F."/>
            <person name="Nieckarz M."/>
            <person name="Delaby M."/>
            <person name="Nieves C."/>
            <person name="Viehboeck T."/>
            <person name="Krause N."/>
            <person name="Rivera-Millot A."/>
            <person name="Nakamura A."/>
            <person name="Vischer N."/>
            <person name="VanNieuwenhze M."/>
            <person name="Brun Y."/>
            <person name="Cava F."/>
            <person name="Bulgheresi S."/>
            <person name="Veyrier F."/>
        </authorList>
    </citation>
    <scope>NUCLEOTIDE SEQUENCE [LARGE SCALE GENOMIC DNA]</scope>
    <source>
        <strain evidence="8 9">17694</strain>
    </source>
</reference>
<dbReference type="AlphaFoldDB" id="A0ABD8B7I6"/>
<dbReference type="KEGG" id="ckh:LVJ77_03030"/>
<evidence type="ECO:0000256" key="5">
    <source>
        <dbReference type="ARBA" id="ARBA00048200"/>
    </source>
</evidence>
<evidence type="ECO:0000256" key="6">
    <source>
        <dbReference type="RuleBase" id="RU364082"/>
    </source>
</evidence>
<dbReference type="EMBL" id="CP091521">
    <property type="protein sequence ID" value="XHH49999.1"/>
    <property type="molecule type" value="Genomic_DNA"/>
</dbReference>
<dbReference type="Proteomes" id="UP000831534">
    <property type="component" value="Chromosome"/>
</dbReference>
<comment type="cofactor">
    <cofactor evidence="6">
        <name>Mg(2+)</name>
        <dbReference type="ChEBI" id="CHEBI:18420"/>
    </cofactor>
    <text evidence="6">Binds 1 Mg(2+) ion per monomer.</text>
</comment>
<comment type="function">
    <text evidence="6">Catalyzes the reduction of dTDP-6-deoxy-L-lyxo-4-hexulose to yield dTDP-L-rhamnose.</text>
</comment>
<feature type="domain" description="RmlD-like substrate binding" evidence="7">
    <location>
        <begin position="2"/>
        <end position="288"/>
    </location>
</feature>
<dbReference type="InterPro" id="IPR005913">
    <property type="entry name" value="dTDP_dehydrorham_reduct"/>
</dbReference>
<evidence type="ECO:0000313" key="9">
    <source>
        <dbReference type="Proteomes" id="UP000831534"/>
    </source>
</evidence>
<dbReference type="EC" id="1.1.1.133" evidence="3 6"/>
<evidence type="ECO:0000256" key="2">
    <source>
        <dbReference type="ARBA" id="ARBA00010944"/>
    </source>
</evidence>
<dbReference type="InterPro" id="IPR036291">
    <property type="entry name" value="NAD(P)-bd_dom_sf"/>
</dbReference>
<organism evidence="8 9">
    <name type="scientific">Conchiformibius kuhniae</name>
    <dbReference type="NCBI Taxonomy" id="211502"/>
    <lineage>
        <taxon>Bacteria</taxon>
        <taxon>Pseudomonadati</taxon>
        <taxon>Pseudomonadota</taxon>
        <taxon>Betaproteobacteria</taxon>
        <taxon>Neisseriales</taxon>
        <taxon>Neisseriaceae</taxon>
        <taxon>Conchiformibius</taxon>
    </lineage>
</organism>
<dbReference type="InterPro" id="IPR029903">
    <property type="entry name" value="RmlD-like-bd"/>
</dbReference>
<evidence type="ECO:0000313" key="8">
    <source>
        <dbReference type="EMBL" id="XHH49999.1"/>
    </source>
</evidence>
<keyword evidence="9" id="KW-1185">Reference proteome</keyword>
<comment type="pathway">
    <text evidence="1 6">Carbohydrate biosynthesis; dTDP-L-rhamnose biosynthesis.</text>
</comment>
<dbReference type="RefSeq" id="WP_245571896.1">
    <property type="nucleotide sequence ID" value="NZ_CP091521.1"/>
</dbReference>
<proteinExistence type="inferred from homology"/>
<dbReference type="GO" id="GO:0008831">
    <property type="term" value="F:dTDP-4-dehydrorhamnose reductase activity"/>
    <property type="evidence" value="ECO:0007669"/>
    <property type="project" value="UniProtKB-EC"/>
</dbReference>
<comment type="similarity">
    <text evidence="2 6">Belongs to the dTDP-4-dehydrorhamnose reductase family.</text>
</comment>
<dbReference type="Gene3D" id="3.40.50.720">
    <property type="entry name" value="NAD(P)-binding Rossmann-like Domain"/>
    <property type="match status" value="1"/>
</dbReference>
<dbReference type="SUPFAM" id="SSF51735">
    <property type="entry name" value="NAD(P)-binding Rossmann-fold domains"/>
    <property type="match status" value="1"/>
</dbReference>
<sequence>MMRVWLTGANGQIGRLTALALHGRAALTATARRDTDIRDRAAVLRTAAAVRPHVIINTAAHTDVDAAERRPAAAFAVNAHGAAHLAEAAHAVGATLLHLSTDYVFDGQKNAPYREDDPPNPVNHYGASKLAGEQHIIRHCPRHLILRTAWVFGGHTRHFVRTILDKARTHGGADIVADRFGAPTFADDLAAVLADLAQRAAANPDTLPYGTYHYCGAPHTHWHDFARHACRHALRHGLLSKPPELRPVRAADYPTPAPRPPHSRLDCGKITRTFGIAPSDWQNALARLPDWISRT</sequence>
<protein>
    <recommendedName>
        <fullName evidence="4 6">dTDP-4-dehydrorhamnose reductase</fullName>
        <ecNumber evidence="3 6">1.1.1.133</ecNumber>
    </recommendedName>
</protein>
<evidence type="ECO:0000256" key="3">
    <source>
        <dbReference type="ARBA" id="ARBA00012929"/>
    </source>
</evidence>
<comment type="catalytic activity">
    <reaction evidence="5 6">
        <text>dTDP-beta-L-rhamnose + NADP(+) = dTDP-4-dehydro-beta-L-rhamnose + NADPH + H(+)</text>
        <dbReference type="Rhea" id="RHEA:21796"/>
        <dbReference type="ChEBI" id="CHEBI:15378"/>
        <dbReference type="ChEBI" id="CHEBI:57510"/>
        <dbReference type="ChEBI" id="CHEBI:57783"/>
        <dbReference type="ChEBI" id="CHEBI:58349"/>
        <dbReference type="ChEBI" id="CHEBI:62830"/>
        <dbReference type="EC" id="1.1.1.133"/>
    </reaction>
</comment>